<evidence type="ECO:0000313" key="2">
    <source>
        <dbReference type="Proteomes" id="UP000715965"/>
    </source>
</evidence>
<dbReference type="SUPFAM" id="SSF52266">
    <property type="entry name" value="SGNH hydrolase"/>
    <property type="match status" value="1"/>
</dbReference>
<evidence type="ECO:0000313" key="1">
    <source>
        <dbReference type="EMBL" id="MBE7942593.1"/>
    </source>
</evidence>
<dbReference type="EMBL" id="JADDOJ010000112">
    <property type="protein sequence ID" value="MBE7942593.1"/>
    <property type="molecule type" value="Genomic_DNA"/>
</dbReference>
<dbReference type="GO" id="GO:0016787">
    <property type="term" value="F:hydrolase activity"/>
    <property type="evidence" value="ECO:0007669"/>
    <property type="project" value="UniProtKB-KW"/>
</dbReference>
<feature type="non-terminal residue" evidence="1">
    <location>
        <position position="1"/>
    </location>
</feature>
<proteinExistence type="predicted"/>
<gene>
    <name evidence="1" type="ORF">IM725_18650</name>
</gene>
<accession>A0ABR9SJQ9</accession>
<keyword evidence="2" id="KW-1185">Reference proteome</keyword>
<organism evidence="1 2">
    <name type="scientific">Ramlibacter aquaticus</name>
    <dbReference type="NCBI Taxonomy" id="2780094"/>
    <lineage>
        <taxon>Bacteria</taxon>
        <taxon>Pseudomonadati</taxon>
        <taxon>Pseudomonadota</taxon>
        <taxon>Betaproteobacteria</taxon>
        <taxon>Burkholderiales</taxon>
        <taxon>Comamonadaceae</taxon>
        <taxon>Ramlibacter</taxon>
    </lineage>
</organism>
<sequence length="203" mass="21897">APVPPPAPTPAPQAAVLSPDIACWGDSLTPPFAANLQLLVGAREVYNGGVVGETSTQIAARETADTDHRDWISIFWYGANNPTEPDQVKADIAASIAALAPGNDRFYVLSVVNVANTDGEPGGIAYADILQLNQDLAKLYPDNYYDIRSYLVSQYNPALPQDVLDHQMDLVPSSLRFDIIHLNNDGSVLVAQKVKELLDAKGW</sequence>
<dbReference type="CDD" id="cd00229">
    <property type="entry name" value="SGNH_hydrolase"/>
    <property type="match status" value="1"/>
</dbReference>
<keyword evidence="1" id="KW-0378">Hydrolase</keyword>
<reference evidence="1 2" key="1">
    <citation type="submission" date="2020-10" db="EMBL/GenBank/DDBJ databases">
        <title>Draft genome of Ramlibacter aquaticus LMG 30558.</title>
        <authorList>
            <person name="Props R."/>
        </authorList>
    </citation>
    <scope>NUCLEOTIDE SEQUENCE [LARGE SCALE GENOMIC DNA]</scope>
    <source>
        <strain evidence="1 2">LMG 30558</strain>
    </source>
</reference>
<name>A0ABR9SJQ9_9BURK</name>
<protein>
    <submittedName>
        <fullName evidence="1">SGNH/GDSL hydrolase family protein</fullName>
    </submittedName>
</protein>
<dbReference type="InterPro" id="IPR036514">
    <property type="entry name" value="SGNH_hydro_sf"/>
</dbReference>
<dbReference type="Gene3D" id="3.40.50.1110">
    <property type="entry name" value="SGNH hydrolase"/>
    <property type="match status" value="1"/>
</dbReference>
<dbReference type="Proteomes" id="UP000715965">
    <property type="component" value="Unassembled WGS sequence"/>
</dbReference>
<comment type="caution">
    <text evidence="1">The sequence shown here is derived from an EMBL/GenBank/DDBJ whole genome shotgun (WGS) entry which is preliminary data.</text>
</comment>